<evidence type="ECO:0000313" key="2">
    <source>
        <dbReference type="Proteomes" id="UP000249354"/>
    </source>
</evidence>
<dbReference type="Pfam" id="PF13384">
    <property type="entry name" value="HTH_23"/>
    <property type="match status" value="1"/>
</dbReference>
<name>A0A2W4VLC8_9CYAN</name>
<evidence type="ECO:0000313" key="1">
    <source>
        <dbReference type="EMBL" id="PZO07888.1"/>
    </source>
</evidence>
<dbReference type="EMBL" id="QBMC01000290">
    <property type="protein sequence ID" value="PZO07888.1"/>
    <property type="molecule type" value="Genomic_DNA"/>
</dbReference>
<dbReference type="SUPFAM" id="SSF46689">
    <property type="entry name" value="Homeodomain-like"/>
    <property type="match status" value="1"/>
</dbReference>
<protein>
    <submittedName>
        <fullName evidence="1">IS630 family transposase</fullName>
    </submittedName>
</protein>
<feature type="non-terminal residue" evidence="1">
    <location>
        <position position="105"/>
    </location>
</feature>
<proteinExistence type="predicted"/>
<sequence length="105" mass="11869">MAAPLQVTLTPEEESTLQALRIANSVPYRVRDRAHMLLLNGSGWSAPVIAEIIGCHEHTVRAAIKRWKALGLCGLWEQKGRGKKPTWEPSDMDYLEQCLNEEERT</sequence>
<reference evidence="1 2" key="2">
    <citation type="submission" date="2018-06" db="EMBL/GenBank/DDBJ databases">
        <title>Metagenomic assembly of (sub)arctic Cyanobacteria and their associated microbiome from non-axenic cultures.</title>
        <authorList>
            <person name="Baurain D."/>
        </authorList>
    </citation>
    <scope>NUCLEOTIDE SEQUENCE [LARGE SCALE GENOMIC DNA]</scope>
    <source>
        <strain evidence="1">ULC129bin1</strain>
    </source>
</reference>
<organism evidence="1 2">
    <name type="scientific">Leptolyngbya foveolarum</name>
    <dbReference type="NCBI Taxonomy" id="47253"/>
    <lineage>
        <taxon>Bacteria</taxon>
        <taxon>Bacillati</taxon>
        <taxon>Cyanobacteriota</taxon>
        <taxon>Cyanophyceae</taxon>
        <taxon>Leptolyngbyales</taxon>
        <taxon>Leptolyngbyaceae</taxon>
        <taxon>Leptolyngbya group</taxon>
        <taxon>Leptolyngbya</taxon>
    </lineage>
</organism>
<dbReference type="Proteomes" id="UP000249354">
    <property type="component" value="Unassembled WGS sequence"/>
</dbReference>
<dbReference type="AlphaFoldDB" id="A0A2W4VLC8"/>
<dbReference type="InterPro" id="IPR009057">
    <property type="entry name" value="Homeodomain-like_sf"/>
</dbReference>
<comment type="caution">
    <text evidence="1">The sequence shown here is derived from an EMBL/GenBank/DDBJ whole genome shotgun (WGS) entry which is preliminary data.</text>
</comment>
<accession>A0A2W4VLC8</accession>
<gene>
    <name evidence="1" type="ORF">DCF25_22535</name>
</gene>
<reference evidence="2" key="1">
    <citation type="submission" date="2018-04" db="EMBL/GenBank/DDBJ databases">
        <authorList>
            <person name="Cornet L."/>
        </authorList>
    </citation>
    <scope>NUCLEOTIDE SEQUENCE [LARGE SCALE GENOMIC DNA]</scope>
</reference>